<dbReference type="AlphaFoldDB" id="A0AAE1BB08"/>
<sequence>MIDRMTDPVCPQQPSMFPVVVRAVGDTSLSLQVCEVECLLSPRHVGLGATERNVGHGAASWPACPVHKAQDKADDPRERPRVRQPLPSLEQLKDPRSREPGNLRMRDLGHSLKTRFSSVLKCHTQSDLGARRPVLVTSSVPKPALNFLGMVEQSICSPVFRFALGFEVTDQLINPQDFLLCLWTPAITDSHLWRIPNFNKIKSENQRYEPNTRSWRHPLNPSLSSLPILQDNRVAKTKANGSEDKWAEKDKPVYRCRARCLPDDWRQQQFSALPFVPVYLTSECKFLQPLGIHL</sequence>
<proteinExistence type="predicted"/>
<name>A0AAE1BB08_9GAST</name>
<comment type="caution">
    <text evidence="2">The sequence shown here is derived from an EMBL/GenBank/DDBJ whole genome shotgun (WGS) entry which is preliminary data.</text>
</comment>
<reference evidence="2" key="1">
    <citation type="journal article" date="2023" name="G3 (Bethesda)">
        <title>A reference genome for the long-term kleptoplast-retaining sea slug Elysia crispata morphotype clarki.</title>
        <authorList>
            <person name="Eastman K.E."/>
            <person name="Pendleton A.L."/>
            <person name="Shaikh M.A."/>
            <person name="Suttiyut T."/>
            <person name="Ogas R."/>
            <person name="Tomko P."/>
            <person name="Gavelis G."/>
            <person name="Widhalm J.R."/>
            <person name="Wisecaver J.H."/>
        </authorList>
    </citation>
    <scope>NUCLEOTIDE SEQUENCE</scope>
    <source>
        <strain evidence="2">ECLA1</strain>
    </source>
</reference>
<feature type="compositionally biased region" description="Basic and acidic residues" evidence="1">
    <location>
        <begin position="68"/>
        <end position="81"/>
    </location>
</feature>
<protein>
    <submittedName>
        <fullName evidence="2">Uncharacterized protein</fullName>
    </submittedName>
</protein>
<evidence type="ECO:0000256" key="1">
    <source>
        <dbReference type="SAM" id="MobiDB-lite"/>
    </source>
</evidence>
<dbReference type="Proteomes" id="UP001283361">
    <property type="component" value="Unassembled WGS sequence"/>
</dbReference>
<dbReference type="EMBL" id="JAWDGP010000265">
    <property type="protein sequence ID" value="KAK3802086.1"/>
    <property type="molecule type" value="Genomic_DNA"/>
</dbReference>
<organism evidence="2 3">
    <name type="scientific">Elysia crispata</name>
    <name type="common">lettuce slug</name>
    <dbReference type="NCBI Taxonomy" id="231223"/>
    <lineage>
        <taxon>Eukaryota</taxon>
        <taxon>Metazoa</taxon>
        <taxon>Spiralia</taxon>
        <taxon>Lophotrochozoa</taxon>
        <taxon>Mollusca</taxon>
        <taxon>Gastropoda</taxon>
        <taxon>Heterobranchia</taxon>
        <taxon>Euthyneura</taxon>
        <taxon>Panpulmonata</taxon>
        <taxon>Sacoglossa</taxon>
        <taxon>Placobranchoidea</taxon>
        <taxon>Plakobranchidae</taxon>
        <taxon>Elysia</taxon>
    </lineage>
</organism>
<gene>
    <name evidence="2" type="ORF">RRG08_049976</name>
</gene>
<accession>A0AAE1BB08</accession>
<feature type="region of interest" description="Disordered" evidence="1">
    <location>
        <begin position="57"/>
        <end position="104"/>
    </location>
</feature>
<evidence type="ECO:0000313" key="2">
    <source>
        <dbReference type="EMBL" id="KAK3802086.1"/>
    </source>
</evidence>
<keyword evidence="3" id="KW-1185">Reference proteome</keyword>
<feature type="compositionally biased region" description="Basic and acidic residues" evidence="1">
    <location>
        <begin position="91"/>
        <end position="104"/>
    </location>
</feature>
<evidence type="ECO:0000313" key="3">
    <source>
        <dbReference type="Proteomes" id="UP001283361"/>
    </source>
</evidence>